<dbReference type="GeneID" id="10360041"/>
<evidence type="ECO:0000313" key="2">
    <source>
        <dbReference type="EMBL" id="AEA11992.1"/>
    </source>
</evidence>
<evidence type="ECO:0000259" key="1">
    <source>
        <dbReference type="Pfam" id="PF18653"/>
    </source>
</evidence>
<dbReference type="KEGG" id="tuz:TUZN_0496"/>
<dbReference type="HOGENOM" id="CLU_160450_0_0_2"/>
<dbReference type="Pfam" id="PF18653">
    <property type="entry name" value="Arcadin_1"/>
    <property type="match status" value="1"/>
</dbReference>
<reference key="2">
    <citation type="submission" date="2011-03" db="EMBL/GenBank/DDBJ databases">
        <title>Complete genome sequence of the thermoacidophilic crenarchaeon Thermoproteus uzoniensis 768-20.</title>
        <authorList>
            <person name="Mardanov A.V."/>
            <person name="Gumerov V.M."/>
            <person name="Beletsky A.V."/>
            <person name="Prokofeva M.I."/>
            <person name="Bonch-Osmolovskaya E.A."/>
            <person name="Ravin N.V."/>
            <person name="Skryabin K.G."/>
        </authorList>
    </citation>
    <scope>NUCLEOTIDE SEQUENCE</scope>
    <source>
        <strain>768-20</strain>
    </source>
</reference>
<organism evidence="2 3">
    <name type="scientific">Thermoproteus uzoniensis (strain 768-20)</name>
    <dbReference type="NCBI Taxonomy" id="999630"/>
    <lineage>
        <taxon>Archaea</taxon>
        <taxon>Thermoproteota</taxon>
        <taxon>Thermoprotei</taxon>
        <taxon>Thermoproteales</taxon>
        <taxon>Thermoproteaceae</taxon>
        <taxon>Thermoproteus</taxon>
    </lineage>
</organism>
<dbReference type="OrthoDB" id="24478at2157"/>
<keyword evidence="3" id="KW-1185">Reference proteome</keyword>
<accession>F2L3D3</accession>
<sequence length="111" mass="12048">MVVVKGVVVSKQLVADPTGTRYVKIDVVEEKDVPGPLVMAPSDEQTAPVAREIMPLVSQIIRSLPFSLNKIAVPRLTVWLTDDEVESLGDVDVGDSVDIEIDQGIIKIRPS</sequence>
<dbReference type="STRING" id="999630.TUZN_0496"/>
<name>F2L3D3_THEU7</name>
<dbReference type="RefSeq" id="WP_013679328.1">
    <property type="nucleotide sequence ID" value="NC_015315.1"/>
</dbReference>
<evidence type="ECO:0000313" key="3">
    <source>
        <dbReference type="Proteomes" id="UP000008138"/>
    </source>
</evidence>
<dbReference type="eggNOG" id="arCOG05582">
    <property type="taxonomic scope" value="Archaea"/>
</dbReference>
<dbReference type="Proteomes" id="UP000008138">
    <property type="component" value="Chromosome"/>
</dbReference>
<dbReference type="InterPro" id="IPR040827">
    <property type="entry name" value="Arcadin_1"/>
</dbReference>
<proteinExistence type="predicted"/>
<gene>
    <name evidence="2" type="ordered locus">TUZN_0496</name>
</gene>
<protein>
    <recommendedName>
        <fullName evidence="1">Arcadin 1 domain-containing protein</fullName>
    </recommendedName>
</protein>
<dbReference type="AlphaFoldDB" id="F2L3D3"/>
<dbReference type="EMBL" id="CP002590">
    <property type="protein sequence ID" value="AEA11992.1"/>
    <property type="molecule type" value="Genomic_DNA"/>
</dbReference>
<feature type="domain" description="Arcadin 1" evidence="1">
    <location>
        <begin position="3"/>
        <end position="110"/>
    </location>
</feature>
<reference evidence="2 3" key="1">
    <citation type="journal article" date="2011" name="J. Bacteriol.">
        <title>Complete genome sequence of the thermoacidophilic crenarchaeon Thermoproteus uzoniensis 768-20.</title>
        <authorList>
            <person name="Mardanov A.V."/>
            <person name="Gumerov V.M."/>
            <person name="Beletsky A.V."/>
            <person name="Prokofeva M.I."/>
            <person name="Bonch-Osmolovskaya E.A."/>
            <person name="Ravin N.V."/>
            <person name="Skryabin K.G."/>
        </authorList>
    </citation>
    <scope>NUCLEOTIDE SEQUENCE [LARGE SCALE GENOMIC DNA]</scope>
    <source>
        <strain evidence="2 3">768-20</strain>
    </source>
</reference>